<dbReference type="SMART" id="SM00225">
    <property type="entry name" value="BTB"/>
    <property type="match status" value="1"/>
</dbReference>
<name>A0AAN7YSW1_9MYCE</name>
<reference evidence="3 4" key="1">
    <citation type="submission" date="2023-11" db="EMBL/GenBank/DDBJ databases">
        <title>Dfirmibasis_genome.</title>
        <authorList>
            <person name="Edelbroek B."/>
            <person name="Kjellin J."/>
            <person name="Jerlstrom-Hultqvist J."/>
            <person name="Soderbom F."/>
        </authorList>
    </citation>
    <scope>NUCLEOTIDE SEQUENCE [LARGE SCALE GENOMIC DNA]</scope>
    <source>
        <strain evidence="3 4">TNS-C-14</strain>
    </source>
</reference>
<dbReference type="PANTHER" id="PTHR14499:SF136">
    <property type="entry name" value="GH08630P"/>
    <property type="match status" value="1"/>
</dbReference>
<dbReference type="GO" id="GO:0051260">
    <property type="term" value="P:protein homooligomerization"/>
    <property type="evidence" value="ECO:0007669"/>
    <property type="project" value="InterPro"/>
</dbReference>
<feature type="domain" description="BTB" evidence="2">
    <location>
        <begin position="15"/>
        <end position="87"/>
    </location>
</feature>
<protein>
    <recommendedName>
        <fullName evidence="2">BTB domain-containing protein</fullName>
    </recommendedName>
</protein>
<dbReference type="CDD" id="cd18316">
    <property type="entry name" value="BTB_POZ_KCTD-like"/>
    <property type="match status" value="1"/>
</dbReference>
<dbReference type="InterPro" id="IPR003131">
    <property type="entry name" value="T1-type_BTB"/>
</dbReference>
<feature type="region of interest" description="Disordered" evidence="1">
    <location>
        <begin position="207"/>
        <end position="236"/>
    </location>
</feature>
<dbReference type="Proteomes" id="UP001344447">
    <property type="component" value="Unassembled WGS sequence"/>
</dbReference>
<gene>
    <name evidence="3" type="ORF">RB653_005343</name>
</gene>
<dbReference type="InterPro" id="IPR000210">
    <property type="entry name" value="BTB/POZ_dom"/>
</dbReference>
<evidence type="ECO:0000313" key="3">
    <source>
        <dbReference type="EMBL" id="KAK5583744.1"/>
    </source>
</evidence>
<dbReference type="Gene3D" id="3.30.710.10">
    <property type="entry name" value="Potassium Channel Kv1.1, Chain A"/>
    <property type="match status" value="1"/>
</dbReference>
<dbReference type="InterPro" id="IPR011333">
    <property type="entry name" value="SKP1/BTB/POZ_sf"/>
</dbReference>
<dbReference type="PROSITE" id="PS50097">
    <property type="entry name" value="BTB"/>
    <property type="match status" value="1"/>
</dbReference>
<evidence type="ECO:0000259" key="2">
    <source>
        <dbReference type="PROSITE" id="PS50097"/>
    </source>
</evidence>
<comment type="caution">
    <text evidence="3">The sequence shown here is derived from an EMBL/GenBank/DDBJ whole genome shotgun (WGS) entry which is preliminary data.</text>
</comment>
<keyword evidence="4" id="KW-1185">Reference proteome</keyword>
<dbReference type="SUPFAM" id="SSF54695">
    <property type="entry name" value="POZ domain"/>
    <property type="match status" value="1"/>
</dbReference>
<dbReference type="PANTHER" id="PTHR14499">
    <property type="entry name" value="POTASSIUM CHANNEL TETRAMERIZATION DOMAIN-CONTAINING"/>
    <property type="match status" value="1"/>
</dbReference>
<dbReference type="Pfam" id="PF02214">
    <property type="entry name" value="BTB_2"/>
    <property type="match status" value="1"/>
</dbReference>
<sequence length="387" mass="45274">MDKKVKDEIEFGVEERIILNVGGKVFETYRSTLQSSYEGSLLETMFSDRNRHLLRPNEKGEYFFDRSSEMFEYILNAYRTGEMELPRHIPYKMFIKELDYFQLPHHTSQCPLNNNLKINSNNNVNNNSNNNNNNININNNNNNNNIINNNNIHNILKNVNDSNNNNVNKFNNNDNNVNYNETKTNISPRVFSCSDNPISQLKINTNFKNNNDNNNYDGGYNNSNHNNNKNNKNSATNYNNNNNSLVCFCNNNILSGEKLKILSLERARKEGGGILEMIKNYCYDILLKAAEKGNQYEIIQFKSTDNEEFYSFVSNLRNRELLLHDFMNDNFDVYFSEEFGVSHHSYLFQVTFWTRYSTFDMSSTDQVLNEIKQKIIQLSAFIYKKAE</sequence>
<evidence type="ECO:0000256" key="1">
    <source>
        <dbReference type="SAM" id="MobiDB-lite"/>
    </source>
</evidence>
<dbReference type="AlphaFoldDB" id="A0AAN7YSW1"/>
<evidence type="ECO:0000313" key="4">
    <source>
        <dbReference type="Proteomes" id="UP001344447"/>
    </source>
</evidence>
<organism evidence="3 4">
    <name type="scientific">Dictyostelium firmibasis</name>
    <dbReference type="NCBI Taxonomy" id="79012"/>
    <lineage>
        <taxon>Eukaryota</taxon>
        <taxon>Amoebozoa</taxon>
        <taxon>Evosea</taxon>
        <taxon>Eumycetozoa</taxon>
        <taxon>Dictyostelia</taxon>
        <taxon>Dictyosteliales</taxon>
        <taxon>Dictyosteliaceae</taxon>
        <taxon>Dictyostelium</taxon>
    </lineage>
</organism>
<dbReference type="EMBL" id="JAVFKY010000001">
    <property type="protein sequence ID" value="KAK5583744.1"/>
    <property type="molecule type" value="Genomic_DNA"/>
</dbReference>
<proteinExistence type="predicted"/>
<accession>A0AAN7YSW1</accession>